<protein>
    <submittedName>
        <fullName evidence="3">FliM/FliN family flagellar motor switch protein</fullName>
    </submittedName>
</protein>
<feature type="compositionally biased region" description="Polar residues" evidence="1">
    <location>
        <begin position="366"/>
        <end position="378"/>
    </location>
</feature>
<sequence>MNEILRRKLKPPVPVQAQNDPCDQAWQLALIRAFREGAGLACEPVALGHSRRDLAELPEILPERGLIALLDGPGEALAMLALSFDLMAALIEMQTTRRIGAQPARPRRPTQTDAAMVAGLLDQALAGFDQLLREREGRAAPGFRYASGLEDSRALGLLLEDQPWWFCQVGLSTAEGARHGQVMLALPADLPGLQPAVADPVTAPGEAAQMAAALAGAECRMQAVLTRIRLPLSQGMALRPGQLLELPEGSLARIRLESPDGRLLARAKLGQSRGARALRLTSLPGEEETAEAEPWPAGETGRAWPAAAGLAEGPAVLPAAGPVAAFELQGDDPGPEPFMSSAATGFAPGAEILGAEPPGAEGWPGNSSWPSEDQTGTR</sequence>
<evidence type="ECO:0000313" key="4">
    <source>
        <dbReference type="Proteomes" id="UP001198571"/>
    </source>
</evidence>
<reference evidence="3 4" key="1">
    <citation type="submission" date="2020-07" db="EMBL/GenBank/DDBJ databases">
        <title>Pseudogemmobacter sp. nov., isolated from poultry manure in Taiwan.</title>
        <authorList>
            <person name="Lin S.-Y."/>
            <person name="Tang Y.-S."/>
            <person name="Young C.-C."/>
        </authorList>
    </citation>
    <scope>NUCLEOTIDE SEQUENCE [LARGE SCALE GENOMIC DNA]</scope>
    <source>
        <strain evidence="3 4">CC-YST710</strain>
    </source>
</reference>
<feature type="domain" description="Flagellar motor switch protein FliN-like C-terminal" evidence="2">
    <location>
        <begin position="214"/>
        <end position="282"/>
    </location>
</feature>
<dbReference type="InterPro" id="IPR001543">
    <property type="entry name" value="FliN-like_C"/>
</dbReference>
<dbReference type="InterPro" id="IPR036429">
    <property type="entry name" value="SpoA-like_sf"/>
</dbReference>
<comment type="caution">
    <text evidence="3">The sequence shown here is derived from an EMBL/GenBank/DDBJ whole genome shotgun (WGS) entry which is preliminary data.</text>
</comment>
<name>A0ABS8CK08_9RHOB</name>
<keyword evidence="3" id="KW-0282">Flagellum</keyword>
<dbReference type="Gene3D" id="2.30.330.10">
    <property type="entry name" value="SpoA-like"/>
    <property type="match status" value="1"/>
</dbReference>
<evidence type="ECO:0000313" key="3">
    <source>
        <dbReference type="EMBL" id="MCB5409728.1"/>
    </source>
</evidence>
<keyword evidence="3" id="KW-0966">Cell projection</keyword>
<feature type="region of interest" description="Disordered" evidence="1">
    <location>
        <begin position="278"/>
        <end position="299"/>
    </location>
</feature>
<keyword evidence="3" id="KW-0969">Cilium</keyword>
<dbReference type="SUPFAM" id="SSF101801">
    <property type="entry name" value="Surface presentation of antigens (SPOA)"/>
    <property type="match status" value="1"/>
</dbReference>
<keyword evidence="4" id="KW-1185">Reference proteome</keyword>
<evidence type="ECO:0000256" key="1">
    <source>
        <dbReference type="SAM" id="MobiDB-lite"/>
    </source>
</evidence>
<evidence type="ECO:0000259" key="2">
    <source>
        <dbReference type="Pfam" id="PF01052"/>
    </source>
</evidence>
<dbReference type="EMBL" id="JACDXX010000005">
    <property type="protein sequence ID" value="MCB5409728.1"/>
    <property type="molecule type" value="Genomic_DNA"/>
</dbReference>
<gene>
    <name evidence="3" type="ORF">H0485_06905</name>
</gene>
<dbReference type="RefSeq" id="WP_226934636.1">
    <property type="nucleotide sequence ID" value="NZ_JACDXX010000005.1"/>
</dbReference>
<proteinExistence type="predicted"/>
<feature type="compositionally biased region" description="Low complexity" evidence="1">
    <location>
        <begin position="354"/>
        <end position="365"/>
    </location>
</feature>
<accession>A0ABS8CK08</accession>
<dbReference type="Proteomes" id="UP001198571">
    <property type="component" value="Unassembled WGS sequence"/>
</dbReference>
<organism evidence="3 4">
    <name type="scientific">Pseudogemmobacter faecipullorum</name>
    <dbReference type="NCBI Taxonomy" id="2755041"/>
    <lineage>
        <taxon>Bacteria</taxon>
        <taxon>Pseudomonadati</taxon>
        <taxon>Pseudomonadota</taxon>
        <taxon>Alphaproteobacteria</taxon>
        <taxon>Rhodobacterales</taxon>
        <taxon>Paracoccaceae</taxon>
        <taxon>Pseudogemmobacter</taxon>
    </lineage>
</organism>
<feature type="region of interest" description="Disordered" evidence="1">
    <location>
        <begin position="328"/>
        <end position="378"/>
    </location>
</feature>
<dbReference type="Pfam" id="PF01052">
    <property type="entry name" value="FliMN_C"/>
    <property type="match status" value="1"/>
</dbReference>